<dbReference type="GO" id="GO:0008270">
    <property type="term" value="F:zinc ion binding"/>
    <property type="evidence" value="ECO:0007669"/>
    <property type="project" value="InterPro"/>
</dbReference>
<dbReference type="PROSITE" id="PS50054">
    <property type="entry name" value="TYR_PHOSPHATASE_DUAL"/>
    <property type="match status" value="1"/>
</dbReference>
<dbReference type="InterPro" id="IPR000340">
    <property type="entry name" value="Dual-sp_phosphatase_cat-dom"/>
</dbReference>
<dbReference type="SUPFAM" id="SSF55486">
    <property type="entry name" value="Metalloproteases ('zincins'), catalytic domain"/>
    <property type="match status" value="1"/>
</dbReference>
<feature type="active site" description="Proton donor" evidence="17">
    <location>
        <position position="831"/>
    </location>
</feature>
<dbReference type="FunFam" id="3.90.190.10:FF:000107">
    <property type="entry name" value="Dual specificity phosphatase 28"/>
    <property type="match status" value="1"/>
</dbReference>
<dbReference type="InterPro" id="IPR045357">
    <property type="entry name" value="Aminopeptidase_N-like_N"/>
</dbReference>
<evidence type="ECO:0000256" key="5">
    <source>
        <dbReference type="ARBA" id="ARBA00013081"/>
    </source>
</evidence>
<feature type="region of interest" description="Disordered" evidence="19">
    <location>
        <begin position="497"/>
        <end position="524"/>
    </location>
</feature>
<dbReference type="InterPro" id="IPR042097">
    <property type="entry name" value="Aminopeptidase_N-like_N_sf"/>
</dbReference>
<proteinExistence type="inferred from homology"/>
<comment type="cofactor">
    <cofactor evidence="18">
        <name>Zn(2+)</name>
        <dbReference type="ChEBI" id="CHEBI:29105"/>
    </cofactor>
    <text evidence="18">Binds 1 zinc ion per subunit.</text>
</comment>
<feature type="compositionally biased region" description="Low complexity" evidence="19">
    <location>
        <begin position="10"/>
        <end position="30"/>
    </location>
</feature>
<evidence type="ECO:0000256" key="7">
    <source>
        <dbReference type="ARBA" id="ARBA00022723"/>
    </source>
</evidence>
<comment type="caution">
    <text evidence="21">The sequence shown here is derived from an EMBL/GenBank/DDBJ whole genome shotgun (WGS) entry which is preliminary data.</text>
</comment>
<dbReference type="InterPro" id="IPR049980">
    <property type="entry name" value="LTA4H_cat"/>
</dbReference>
<dbReference type="FunFam" id="1.25.40.320:FF:000001">
    <property type="entry name" value="Leukotriene A(4) hydrolase"/>
    <property type="match status" value="1"/>
</dbReference>
<sequence length="1140" mass="121433">AKRRSRRAARPQAGARPRSRPPGAGEPAAATLSGALPRERRAGAGGQQGARSPRAELKSHGKQLRSHGPDSRRASARGAGGGPTSSRGAQARVRGARAEAHLPGRRGWRARAGGRSAGRARRAHGGPAHSAAPAPVRPPAPGASANPTPTAASPLAAHRRGARSARPREGGPGGAGRAAPKKAARAKHTRDRTPARVMEPALAGRREAAAPAPPPFVRVAPALFLGSARAAGAAELLTRAGVTLCVNVSRQQPGPRAPGVVQLRVPVFDDPAEDLLSHLEPTCAAMEAALRAGGACLVYCKNGRSRSAAVCTAYLMRYRGLSLARAFQCCCRKAPGAEAAPARPPPEPPPALDVASASSAQLFRLRHLQLGLELRPEARELAGCLVLELCARRPAPPALVLDAHPALRLHSAAFRRAPAAEPPCAFAFAAPGPGPPPPPLPAFAEAPGAGPAGRPLAFRVDPFTDYGSSLTVTLPPELPAHQPFQVILRYTSTDAPAVSPRAAGRAGGAAAGAPVPLQPPPASPAQPLPGAGLVLPQSVGGERRGRRHGLRQGSGRPGSPRTLLQIWWLDPELTFGHAKPFVFTQGHSVCNRSFFPCFDTPAVKCTYSAVVKAPAGVQVLMSATRSIYVEEEGVYRFHMEHPVPAYLVALVAGDLQPADIGPRSRVWAEPSLLPTATSKLSGAVEQWLSAAERLYGPYMWGRYDIVFLPPSFPIVAMENPCLTFIISSILESDEFLVIDVIHEVAHSWFGNAVTNASWEEMWLSEGLATYAQRRITTETYGAAFTCLETAFRLDALHRQMKLLGEDSPVSKLQVKLEPGVNPSHLMNLFTYEKGYCFVYYLSQLCGDPQRFDDFLRVSSLPRPPPPRLSSGAGGGPPDLAAAPQFGPQAYVDKYKFTSVVAQDLLGSFLSFFPELKEQSVDCRAGLEFERWLNATGPPLAEPDLSQGSSLTRPVEALFQLWTAAPPDRAAASASAFDISKWRTFQTALFLDRLLDGSPLPQEVVTSLCERYSALLDSMNAEIRVRWLQVVVRNDYYPELHRVRRFLESQVSRMYTIPLYEDLSAGALKPFALEVFCQTQGQLHPNLRRAIQQILSQGLGPGTEPRAEPGGPGADTATPALPLGDGAPGGTVALRDVDVSA</sequence>
<evidence type="ECO:0000256" key="12">
    <source>
        <dbReference type="ARBA" id="ARBA00047761"/>
    </source>
</evidence>
<feature type="binding site" evidence="18">
    <location>
        <position position="746"/>
    </location>
    <ligand>
        <name>Zn(2+)</name>
        <dbReference type="ChEBI" id="CHEBI:29105"/>
        <note>catalytic</note>
    </ligand>
</feature>
<dbReference type="Pfam" id="PF17900">
    <property type="entry name" value="Peptidase_M1_N"/>
    <property type="match status" value="1"/>
</dbReference>
<dbReference type="SUPFAM" id="SSF52799">
    <property type="entry name" value="(Phosphotyrosine protein) phosphatases II"/>
    <property type="match status" value="1"/>
</dbReference>
<evidence type="ECO:0000256" key="10">
    <source>
        <dbReference type="ARBA" id="ARBA00022912"/>
    </source>
</evidence>
<evidence type="ECO:0000256" key="3">
    <source>
        <dbReference type="ARBA" id="ARBA00011245"/>
    </source>
</evidence>
<keyword evidence="8" id="KW-0378">Hydrolase</keyword>
<evidence type="ECO:0000256" key="2">
    <source>
        <dbReference type="ARBA" id="ARBA00010136"/>
    </source>
</evidence>
<dbReference type="SMART" id="SM01263">
    <property type="entry name" value="Leuk-A4-hydro_C"/>
    <property type="match status" value="1"/>
</dbReference>
<name>A0A8J5ZV55_GALPY</name>
<dbReference type="GO" id="GO:0006508">
    <property type="term" value="P:proteolysis"/>
    <property type="evidence" value="ECO:0007669"/>
    <property type="project" value="UniProtKB-KW"/>
</dbReference>
<feature type="region of interest" description="Disordered" evidence="19">
    <location>
        <begin position="1"/>
        <end position="197"/>
    </location>
</feature>
<dbReference type="SMART" id="SM00195">
    <property type="entry name" value="DSPc"/>
    <property type="match status" value="1"/>
</dbReference>
<keyword evidence="7 18" id="KW-0479">Metal-binding</keyword>
<dbReference type="GO" id="GO:0004722">
    <property type="term" value="F:protein serine/threonine phosphatase activity"/>
    <property type="evidence" value="ECO:0007669"/>
    <property type="project" value="UniProtKB-EC"/>
</dbReference>
<evidence type="ECO:0000313" key="21">
    <source>
        <dbReference type="EMBL" id="KAG8508273.1"/>
    </source>
</evidence>
<evidence type="ECO:0000256" key="18">
    <source>
        <dbReference type="PIRSR" id="PIRSR634015-3"/>
    </source>
</evidence>
<comment type="similarity">
    <text evidence="1">Belongs to the protein-tyrosine phosphatase family. Non-receptor class dual specificity subfamily.</text>
</comment>
<dbReference type="InterPro" id="IPR001930">
    <property type="entry name" value="Peptidase_M1"/>
</dbReference>
<feature type="compositionally biased region" description="Low complexity" evidence="19">
    <location>
        <begin position="84"/>
        <end position="93"/>
    </location>
</feature>
<dbReference type="InterPro" id="IPR015211">
    <property type="entry name" value="Peptidase_M1_C"/>
</dbReference>
<evidence type="ECO:0000259" key="20">
    <source>
        <dbReference type="PROSITE" id="PS50054"/>
    </source>
</evidence>
<dbReference type="InterPro" id="IPR020422">
    <property type="entry name" value="TYR_PHOSPHATASE_DUAL_dom"/>
</dbReference>
<dbReference type="SUPFAM" id="SSF48371">
    <property type="entry name" value="ARM repeat"/>
    <property type="match status" value="1"/>
</dbReference>
<evidence type="ECO:0000256" key="9">
    <source>
        <dbReference type="ARBA" id="ARBA00022833"/>
    </source>
</evidence>
<evidence type="ECO:0000256" key="16">
    <source>
        <dbReference type="ARBA" id="ARBA00068854"/>
    </source>
</evidence>
<keyword evidence="21" id="KW-0031">Aminopeptidase</keyword>
<feature type="region of interest" description="Disordered" evidence="19">
    <location>
        <begin position="1097"/>
        <end position="1140"/>
    </location>
</feature>
<dbReference type="Gene3D" id="1.10.390.10">
    <property type="entry name" value="Neutral Protease Domain 2"/>
    <property type="match status" value="1"/>
</dbReference>
<feature type="compositionally biased region" description="Low complexity" evidence="19">
    <location>
        <begin position="125"/>
        <end position="134"/>
    </location>
</feature>
<accession>A0A8J5ZV55</accession>
<dbReference type="EC" id="3.1.3.48" evidence="4"/>
<dbReference type="GO" id="GO:0004725">
    <property type="term" value="F:protein tyrosine phosphatase activity"/>
    <property type="evidence" value="ECO:0007669"/>
    <property type="project" value="UniProtKB-EC"/>
</dbReference>
<evidence type="ECO:0000256" key="15">
    <source>
        <dbReference type="ARBA" id="ARBA00053960"/>
    </source>
</evidence>
<dbReference type="EMBL" id="JAGFMF010012051">
    <property type="protein sequence ID" value="KAG8508273.1"/>
    <property type="molecule type" value="Genomic_DNA"/>
</dbReference>
<dbReference type="InterPro" id="IPR014782">
    <property type="entry name" value="Peptidase_M1_dom"/>
</dbReference>
<evidence type="ECO:0000256" key="17">
    <source>
        <dbReference type="PIRSR" id="PIRSR634015-1"/>
    </source>
</evidence>
<dbReference type="SUPFAM" id="SSF63737">
    <property type="entry name" value="Leukotriene A4 hydrolase N-terminal domain"/>
    <property type="match status" value="1"/>
</dbReference>
<dbReference type="InterPro" id="IPR027268">
    <property type="entry name" value="Peptidase_M4/M1_CTD_sf"/>
</dbReference>
<feature type="binding site" evidence="18">
    <location>
        <position position="765"/>
    </location>
    <ligand>
        <name>Zn(2+)</name>
        <dbReference type="ChEBI" id="CHEBI:29105"/>
        <note>catalytic</note>
    </ligand>
</feature>
<organism evidence="21 22">
    <name type="scientific">Galemys pyrenaicus</name>
    <name type="common">Iberian desman</name>
    <name type="synonym">Pyrenean desman</name>
    <dbReference type="NCBI Taxonomy" id="202257"/>
    <lineage>
        <taxon>Eukaryota</taxon>
        <taxon>Metazoa</taxon>
        <taxon>Chordata</taxon>
        <taxon>Craniata</taxon>
        <taxon>Vertebrata</taxon>
        <taxon>Euteleostomi</taxon>
        <taxon>Mammalia</taxon>
        <taxon>Eutheria</taxon>
        <taxon>Laurasiatheria</taxon>
        <taxon>Eulipotyphla</taxon>
        <taxon>Talpidae</taxon>
        <taxon>Galemys</taxon>
    </lineage>
</organism>
<evidence type="ECO:0000256" key="6">
    <source>
        <dbReference type="ARBA" id="ARBA00022670"/>
    </source>
</evidence>
<dbReference type="FunFam" id="3.30.2010.30:FF:000001">
    <property type="entry name" value="Leukotriene A(4) hydrolase"/>
    <property type="match status" value="1"/>
</dbReference>
<dbReference type="AlphaFoldDB" id="A0A8J5ZV55"/>
<evidence type="ECO:0000256" key="13">
    <source>
        <dbReference type="ARBA" id="ARBA00048336"/>
    </source>
</evidence>
<dbReference type="PANTHER" id="PTHR45726:SF2">
    <property type="entry name" value="AMINOPEPTIDASE RNPEPL1"/>
    <property type="match status" value="1"/>
</dbReference>
<gene>
    <name evidence="21" type="ORF">J0S82_011354</name>
</gene>
<keyword evidence="10" id="KW-0904">Protein phosphatase</keyword>
<dbReference type="PRINTS" id="PR00756">
    <property type="entry name" value="ALADIPTASE"/>
</dbReference>
<evidence type="ECO:0000256" key="19">
    <source>
        <dbReference type="SAM" id="MobiDB-lite"/>
    </source>
</evidence>
<dbReference type="CDD" id="cd09599">
    <property type="entry name" value="M1_LTA4H"/>
    <property type="match status" value="1"/>
</dbReference>
<comment type="subunit">
    <text evidence="3">Monomer.</text>
</comment>
<comment type="function">
    <text evidence="15">Has phosphatase activity with the synthetic substrate 6,8-difluoro-4-methylumbelliferyl phosphate (in vitro). Has almost no detectable activity with phosphotyrosine, even less activity with phosphothreonine and displays complete lack of activity with phosphoserine. The poor activity with phosphotyrosine may be due to steric hindrance by bulky amino acid sidechains that obstruct access to the active site.</text>
</comment>
<reference evidence="21" key="1">
    <citation type="journal article" date="2021" name="Evol. Appl.">
        <title>The genome of the Pyrenean desman and the effects of bottlenecks and inbreeding on the genomic landscape of an endangered species.</title>
        <authorList>
            <person name="Escoda L."/>
            <person name="Castresana J."/>
        </authorList>
    </citation>
    <scope>NUCLEOTIDE SEQUENCE</scope>
    <source>
        <strain evidence="21">IBE-C5619</strain>
    </source>
</reference>
<keyword evidence="22" id="KW-1185">Reference proteome</keyword>
<dbReference type="OrthoDB" id="79562at2759"/>
<feature type="compositionally biased region" description="Low complexity" evidence="19">
    <location>
        <begin position="142"/>
        <end position="156"/>
    </location>
</feature>
<dbReference type="Pfam" id="PF00782">
    <property type="entry name" value="DSPc"/>
    <property type="match status" value="1"/>
</dbReference>
<keyword evidence="6" id="KW-0645">Protease</keyword>
<comment type="similarity">
    <text evidence="2">Belongs to the peptidase M1 family.</text>
</comment>
<keyword evidence="11" id="KW-0482">Metalloprotease</keyword>
<protein>
    <recommendedName>
        <fullName evidence="16">Dual specificity phosphatase 28</fullName>
        <ecNumber evidence="5">3.1.3.16</ecNumber>
        <ecNumber evidence="4">3.1.3.48</ecNumber>
    </recommendedName>
</protein>
<feature type="compositionally biased region" description="Basic residues" evidence="19">
    <location>
        <begin position="179"/>
        <end position="190"/>
    </location>
</feature>
<dbReference type="PANTHER" id="PTHR45726">
    <property type="entry name" value="LEUKOTRIENE A-4 HYDROLASE"/>
    <property type="match status" value="1"/>
</dbReference>
<dbReference type="Gene3D" id="1.25.40.320">
    <property type="entry name" value="Peptidase M1, leukotriene A4 hydrolase/aminopeptidase C-terminal domain"/>
    <property type="match status" value="1"/>
</dbReference>
<evidence type="ECO:0000256" key="1">
    <source>
        <dbReference type="ARBA" id="ARBA00008601"/>
    </source>
</evidence>
<dbReference type="InterPro" id="IPR034015">
    <property type="entry name" value="M1_LTA4H"/>
</dbReference>
<evidence type="ECO:0000313" key="22">
    <source>
        <dbReference type="Proteomes" id="UP000700334"/>
    </source>
</evidence>
<feature type="region of interest" description="Disordered" evidence="19">
    <location>
        <begin position="538"/>
        <end position="558"/>
    </location>
</feature>
<evidence type="ECO:0000256" key="4">
    <source>
        <dbReference type="ARBA" id="ARBA00013064"/>
    </source>
</evidence>
<dbReference type="InterPro" id="IPR038502">
    <property type="entry name" value="M1_LTA-4_hydro/amino_C_sf"/>
</dbReference>
<comment type="catalytic activity">
    <reaction evidence="12">
        <text>O-phospho-L-seryl-[protein] + H2O = L-seryl-[protein] + phosphate</text>
        <dbReference type="Rhea" id="RHEA:20629"/>
        <dbReference type="Rhea" id="RHEA-COMP:9863"/>
        <dbReference type="Rhea" id="RHEA-COMP:11604"/>
        <dbReference type="ChEBI" id="CHEBI:15377"/>
        <dbReference type="ChEBI" id="CHEBI:29999"/>
        <dbReference type="ChEBI" id="CHEBI:43474"/>
        <dbReference type="ChEBI" id="CHEBI:83421"/>
        <dbReference type="EC" id="3.1.3.16"/>
    </reaction>
</comment>
<dbReference type="Pfam" id="PF01433">
    <property type="entry name" value="Peptidase_M1"/>
    <property type="match status" value="1"/>
</dbReference>
<keyword evidence="9 18" id="KW-0862">Zinc</keyword>
<evidence type="ECO:0000256" key="8">
    <source>
        <dbReference type="ARBA" id="ARBA00022801"/>
    </source>
</evidence>
<feature type="binding site" evidence="18">
    <location>
        <position position="742"/>
    </location>
    <ligand>
        <name>Zn(2+)</name>
        <dbReference type="ChEBI" id="CHEBI:29105"/>
        <note>catalytic</note>
    </ligand>
</feature>
<feature type="domain" description="Tyrosine-protein phosphatase" evidence="20">
    <location>
        <begin position="215"/>
        <end position="369"/>
    </location>
</feature>
<comment type="catalytic activity">
    <reaction evidence="13">
        <text>O-phospho-L-threonyl-[protein] + H2O = L-threonyl-[protein] + phosphate</text>
        <dbReference type="Rhea" id="RHEA:47004"/>
        <dbReference type="Rhea" id="RHEA-COMP:11060"/>
        <dbReference type="Rhea" id="RHEA-COMP:11605"/>
        <dbReference type="ChEBI" id="CHEBI:15377"/>
        <dbReference type="ChEBI" id="CHEBI:30013"/>
        <dbReference type="ChEBI" id="CHEBI:43474"/>
        <dbReference type="ChEBI" id="CHEBI:61977"/>
        <dbReference type="EC" id="3.1.3.16"/>
    </reaction>
</comment>
<dbReference type="Gene3D" id="2.60.40.1730">
    <property type="entry name" value="tricorn interacting facor f3 domain"/>
    <property type="match status" value="1"/>
</dbReference>
<dbReference type="GO" id="GO:0070006">
    <property type="term" value="F:metalloaminopeptidase activity"/>
    <property type="evidence" value="ECO:0007669"/>
    <property type="project" value="TreeGrafter"/>
</dbReference>
<dbReference type="Pfam" id="PF09127">
    <property type="entry name" value="Leuk-A4-hydro_C"/>
    <property type="match status" value="1"/>
</dbReference>
<evidence type="ECO:0000256" key="14">
    <source>
        <dbReference type="ARBA" id="ARBA00051722"/>
    </source>
</evidence>
<evidence type="ECO:0000256" key="11">
    <source>
        <dbReference type="ARBA" id="ARBA00023049"/>
    </source>
</evidence>
<comment type="catalytic activity">
    <reaction evidence="14">
        <text>O-phospho-L-tyrosyl-[protein] + H2O = L-tyrosyl-[protein] + phosphate</text>
        <dbReference type="Rhea" id="RHEA:10684"/>
        <dbReference type="Rhea" id="RHEA-COMP:10136"/>
        <dbReference type="Rhea" id="RHEA-COMP:20101"/>
        <dbReference type="ChEBI" id="CHEBI:15377"/>
        <dbReference type="ChEBI" id="CHEBI:43474"/>
        <dbReference type="ChEBI" id="CHEBI:46858"/>
        <dbReference type="ChEBI" id="CHEBI:61978"/>
        <dbReference type="EC" id="3.1.3.48"/>
    </reaction>
</comment>
<dbReference type="Gene3D" id="3.90.190.10">
    <property type="entry name" value="Protein tyrosine phosphatase superfamily"/>
    <property type="match status" value="1"/>
</dbReference>
<feature type="non-terminal residue" evidence="21">
    <location>
        <position position="1"/>
    </location>
</feature>
<feature type="active site" description="Proton acceptor" evidence="17">
    <location>
        <position position="743"/>
    </location>
</feature>
<dbReference type="InterPro" id="IPR029021">
    <property type="entry name" value="Prot-tyrosine_phosphatase-like"/>
</dbReference>
<dbReference type="EC" id="3.1.3.16" evidence="5"/>
<dbReference type="Gene3D" id="3.30.2010.30">
    <property type="match status" value="1"/>
</dbReference>
<dbReference type="Proteomes" id="UP000700334">
    <property type="component" value="Unassembled WGS sequence"/>
</dbReference>
<dbReference type="InterPro" id="IPR016024">
    <property type="entry name" value="ARM-type_fold"/>
</dbReference>